<keyword evidence="2" id="KW-1185">Reference proteome</keyword>
<dbReference type="RefSeq" id="WP_358358791.1">
    <property type="nucleotide sequence ID" value="NZ_JBEZFP010000082.1"/>
</dbReference>
<protein>
    <submittedName>
        <fullName evidence="1">Uncharacterized protein</fullName>
    </submittedName>
</protein>
<evidence type="ECO:0000313" key="1">
    <source>
        <dbReference type="EMBL" id="MEU8137217.1"/>
    </source>
</evidence>
<name>A0ABV3DP28_9ACTN</name>
<gene>
    <name evidence="1" type="ORF">AB0C36_27330</name>
</gene>
<comment type="caution">
    <text evidence="1">The sequence shown here is derived from an EMBL/GenBank/DDBJ whole genome shotgun (WGS) entry which is preliminary data.</text>
</comment>
<proteinExistence type="predicted"/>
<dbReference type="EMBL" id="JBEZFP010000082">
    <property type="protein sequence ID" value="MEU8137217.1"/>
    <property type="molecule type" value="Genomic_DNA"/>
</dbReference>
<organism evidence="1 2">
    <name type="scientific">Streptodolium elevatio</name>
    <dbReference type="NCBI Taxonomy" id="3157996"/>
    <lineage>
        <taxon>Bacteria</taxon>
        <taxon>Bacillati</taxon>
        <taxon>Actinomycetota</taxon>
        <taxon>Actinomycetes</taxon>
        <taxon>Kitasatosporales</taxon>
        <taxon>Streptomycetaceae</taxon>
        <taxon>Streptodolium</taxon>
    </lineage>
</organism>
<dbReference type="Proteomes" id="UP001551482">
    <property type="component" value="Unassembled WGS sequence"/>
</dbReference>
<sequence>MASFTTRYRNGEHEAVWTELRLLGPVPASLSEDCADVAAETMRRVRRHVDRLGDAYRELGFTGGEGVAPPPEPAELAELDRLAAEIGGLPYALDACMRIVGFVDFIGDCEPLNLWYSDHERGKQCPVLPDPLATPPTYMLALNWESYCDDHGDEYHDDEYHDDSDEPIADRPGFALDFAPDDISKANYSGSTQTVELPSRVADPPLSGISERSGITLVDYLRLSIAWGGLPGWSLTDKTPPEALSTLRVTPDF</sequence>
<evidence type="ECO:0000313" key="2">
    <source>
        <dbReference type="Proteomes" id="UP001551482"/>
    </source>
</evidence>
<accession>A0ABV3DP28</accession>
<reference evidence="1 2" key="1">
    <citation type="submission" date="2024-06" db="EMBL/GenBank/DDBJ databases">
        <title>The Natural Products Discovery Center: Release of the First 8490 Sequenced Strains for Exploring Actinobacteria Biosynthetic Diversity.</title>
        <authorList>
            <person name="Kalkreuter E."/>
            <person name="Kautsar S.A."/>
            <person name="Yang D."/>
            <person name="Bader C.D."/>
            <person name="Teijaro C.N."/>
            <person name="Fluegel L."/>
            <person name="Davis C.M."/>
            <person name="Simpson J.R."/>
            <person name="Lauterbach L."/>
            <person name="Steele A.D."/>
            <person name="Gui C."/>
            <person name="Meng S."/>
            <person name="Li G."/>
            <person name="Viehrig K."/>
            <person name="Ye F."/>
            <person name="Su P."/>
            <person name="Kiefer A.F."/>
            <person name="Nichols A."/>
            <person name="Cepeda A.J."/>
            <person name="Yan W."/>
            <person name="Fan B."/>
            <person name="Jiang Y."/>
            <person name="Adhikari A."/>
            <person name="Zheng C.-J."/>
            <person name="Schuster L."/>
            <person name="Cowan T.M."/>
            <person name="Smanski M.J."/>
            <person name="Chevrette M.G."/>
            <person name="De Carvalho L.P.S."/>
            <person name="Shen B."/>
        </authorList>
    </citation>
    <scope>NUCLEOTIDE SEQUENCE [LARGE SCALE GENOMIC DNA]</scope>
    <source>
        <strain evidence="1 2">NPDC048946</strain>
    </source>
</reference>